<organism evidence="2 3">
    <name type="scientific">Acrocarpospora pleiomorpha</name>
    <dbReference type="NCBI Taxonomy" id="90975"/>
    <lineage>
        <taxon>Bacteria</taxon>
        <taxon>Bacillati</taxon>
        <taxon>Actinomycetota</taxon>
        <taxon>Actinomycetes</taxon>
        <taxon>Streptosporangiales</taxon>
        <taxon>Streptosporangiaceae</taxon>
        <taxon>Acrocarpospora</taxon>
    </lineage>
</organism>
<comment type="caution">
    <text evidence="2">The sequence shown here is derived from an EMBL/GenBank/DDBJ whole genome shotgun (WGS) entry which is preliminary data.</text>
</comment>
<accession>A0A5M3Y2E8</accession>
<keyword evidence="3" id="KW-1185">Reference proteome</keyword>
<reference evidence="2 3" key="1">
    <citation type="submission" date="2019-10" db="EMBL/GenBank/DDBJ databases">
        <title>Whole genome shotgun sequence of Acrocarpospora pleiomorpha NBRC 16267.</title>
        <authorList>
            <person name="Ichikawa N."/>
            <person name="Kimura A."/>
            <person name="Kitahashi Y."/>
            <person name="Komaki H."/>
            <person name="Oguchi A."/>
        </authorList>
    </citation>
    <scope>NUCLEOTIDE SEQUENCE [LARGE SCALE GENOMIC DNA]</scope>
    <source>
        <strain evidence="2 3">NBRC 16267</strain>
    </source>
</reference>
<name>A0A5M3Y2E8_9ACTN</name>
<dbReference type="EMBL" id="BLAF01000137">
    <property type="protein sequence ID" value="GES27484.1"/>
    <property type="molecule type" value="Genomic_DNA"/>
</dbReference>
<dbReference type="AlphaFoldDB" id="A0A5M3Y2E8"/>
<evidence type="ECO:0000256" key="1">
    <source>
        <dbReference type="SAM" id="MobiDB-lite"/>
    </source>
</evidence>
<feature type="region of interest" description="Disordered" evidence="1">
    <location>
        <begin position="112"/>
        <end position="131"/>
    </location>
</feature>
<evidence type="ECO:0000313" key="3">
    <source>
        <dbReference type="Proteomes" id="UP000377595"/>
    </source>
</evidence>
<proteinExistence type="predicted"/>
<dbReference type="RefSeq" id="WP_174890013.1">
    <property type="nucleotide sequence ID" value="NZ_BAAAHM010000075.1"/>
</dbReference>
<gene>
    <name evidence="2" type="ORF">Aple_103840</name>
</gene>
<sequence>MRTALVDQGFKNSFVAHGASLGIDVRVVERNPADRGFIPQPKRWVVEQTVYMTSHDPAKQLLDKIDAREDLRRPLRARDLCQALDLPIVAKNTENIRSNAWCMLRSQMYGVTSERSRPGHRGPSWTRSGTR</sequence>
<dbReference type="Proteomes" id="UP000377595">
    <property type="component" value="Unassembled WGS sequence"/>
</dbReference>
<protein>
    <submittedName>
        <fullName evidence="2">Uncharacterized protein</fullName>
    </submittedName>
</protein>
<evidence type="ECO:0000313" key="2">
    <source>
        <dbReference type="EMBL" id="GES27484.1"/>
    </source>
</evidence>